<protein>
    <submittedName>
        <fullName evidence="1">Uncharacterized protein</fullName>
    </submittedName>
</protein>
<comment type="caution">
    <text evidence="1">The sequence shown here is derived from an EMBL/GenBank/DDBJ whole genome shotgun (WGS) entry which is preliminary data.</text>
</comment>
<proteinExistence type="predicted"/>
<gene>
    <name evidence="1" type="ORF">BXY58_2184</name>
</gene>
<evidence type="ECO:0000313" key="2">
    <source>
        <dbReference type="Proteomes" id="UP000285906"/>
    </source>
</evidence>
<evidence type="ECO:0000313" key="1">
    <source>
        <dbReference type="EMBL" id="RKE87299.1"/>
    </source>
</evidence>
<dbReference type="EMBL" id="RAQH01000005">
    <property type="protein sequence ID" value="RKE87299.1"/>
    <property type="molecule type" value="Genomic_DNA"/>
</dbReference>
<reference evidence="1 2" key="1">
    <citation type="submission" date="2018-09" db="EMBL/GenBank/DDBJ databases">
        <title>Genomic Encyclopedia of Archaeal and Bacterial Type Strains, Phase II (KMG-II): from individual species to whole genera.</title>
        <authorList>
            <person name="Goeker M."/>
        </authorList>
    </citation>
    <scope>NUCLEOTIDE SEQUENCE [LARGE SCALE GENOMIC DNA]</scope>
    <source>
        <strain evidence="1 2">DSM 27620</strain>
    </source>
</reference>
<organism evidence="1 2">
    <name type="scientific">Epilithonimonas arachidiradicis</name>
    <dbReference type="NCBI Taxonomy" id="1617282"/>
    <lineage>
        <taxon>Bacteria</taxon>
        <taxon>Pseudomonadati</taxon>
        <taxon>Bacteroidota</taxon>
        <taxon>Flavobacteriia</taxon>
        <taxon>Flavobacteriales</taxon>
        <taxon>Weeksellaceae</taxon>
        <taxon>Chryseobacterium group</taxon>
        <taxon>Epilithonimonas</taxon>
    </lineage>
</organism>
<accession>A0A420D8Y2</accession>
<dbReference type="Proteomes" id="UP000285906">
    <property type="component" value="Unassembled WGS sequence"/>
</dbReference>
<sequence length="120" mass="14211">MLRWFSILCLMIYVLATTNVAEVLKAPVFIEHLMDYQGSFSEFLVEHYDNHQPDSDWDTDQKLPFFNPPIVLMVYAKLPETTFHIEKIKEIIISQKPTVYQEKDFSSSYLSRIFQPPRFC</sequence>
<dbReference type="AlphaFoldDB" id="A0A420D8Y2"/>
<name>A0A420D8Y2_9FLAO</name>